<keyword evidence="1" id="KW-0560">Oxidoreductase</keyword>
<dbReference type="HAMAP" id="MF_00469">
    <property type="entry name" value="TrhO"/>
    <property type="match status" value="1"/>
</dbReference>
<dbReference type="Pfam" id="PF17773">
    <property type="entry name" value="UPF0176_N"/>
    <property type="match status" value="1"/>
</dbReference>
<feature type="domain" description="Rhodanese" evidence="3">
    <location>
        <begin position="122"/>
        <end position="216"/>
    </location>
</feature>
<dbReference type="Proteomes" id="UP000767446">
    <property type="component" value="Unassembled WGS sequence"/>
</dbReference>
<dbReference type="InterPro" id="IPR040503">
    <property type="entry name" value="TRHO_N"/>
</dbReference>
<dbReference type="SUPFAM" id="SSF52821">
    <property type="entry name" value="Rhodanese/Cell cycle control phosphatase"/>
    <property type="match status" value="1"/>
</dbReference>
<dbReference type="PANTHER" id="PTHR43268:SF3">
    <property type="entry name" value="RHODANESE-LIKE DOMAIN-CONTAINING PROTEIN 7-RELATED"/>
    <property type="match status" value="1"/>
</dbReference>
<comment type="similarity">
    <text evidence="1">Belongs to the TrhO family.</text>
</comment>
<protein>
    <recommendedName>
        <fullName evidence="1">tRNA uridine(34) hydroxylase</fullName>
        <ecNumber evidence="1">1.14.-.-</ecNumber>
    </recommendedName>
    <alternativeName>
        <fullName evidence="1">tRNA hydroxylation protein O</fullName>
    </alternativeName>
</protein>
<reference evidence="4" key="1">
    <citation type="submission" date="2021-02" db="EMBL/GenBank/DDBJ databases">
        <title>Metagenome analyses of Stigonema ocellatum DSM 106950, Chlorogloea purpurea SAG 13.99 and Gomphosphaeria aponina DSM 107014.</title>
        <authorList>
            <person name="Marter P."/>
            <person name="Huang S."/>
        </authorList>
    </citation>
    <scope>NUCLEOTIDE SEQUENCE</scope>
    <source>
        <strain evidence="4">JP213</strain>
    </source>
</reference>
<evidence type="ECO:0000256" key="2">
    <source>
        <dbReference type="SAM" id="MobiDB-lite"/>
    </source>
</evidence>
<sequence length="328" mass="36977">MATIIATFYKFFPQPDFAERRKPLQTACQKEKIKGTILLAPEGINGTIAGSEAAIQRIFTFLRSDPRCGDLEYKESKAENPPFARLKVRLKKEIVTLGVEEIDPNQQVGTYVQPKDWNALITDPEVLVLDTRNNYEVNIGSFKGAINPQTHSFREFPAYVDQHLAPTKHKKIALFCTGGIRCEKATSLMLNKGFQAVYHLKGGILKYLAEVPAQESLWEGECFVFDERIAVKHGLEFGTYQMCGSCGHPVSPAEQTSPKYQAGISCPYCYANLTEEKRKRREEKQRQLQLTAKRKLKNVSAPELAHQRSAPTHELPDHPDVFFDSASE</sequence>
<proteinExistence type="inferred from homology"/>
<dbReference type="Gene3D" id="3.30.70.100">
    <property type="match status" value="1"/>
</dbReference>
<dbReference type="Gene3D" id="3.40.250.10">
    <property type="entry name" value="Rhodanese-like domain"/>
    <property type="match status" value="1"/>
</dbReference>
<gene>
    <name evidence="1" type="primary">trhO</name>
    <name evidence="4" type="ORF">DSM107014_00245</name>
</gene>
<feature type="region of interest" description="Disordered" evidence="2">
    <location>
        <begin position="281"/>
        <end position="328"/>
    </location>
</feature>
<dbReference type="CDD" id="cd01518">
    <property type="entry name" value="RHOD_YceA"/>
    <property type="match status" value="1"/>
</dbReference>
<dbReference type="EMBL" id="JADQBC010000001">
    <property type="protein sequence ID" value="MBR8826329.1"/>
    <property type="molecule type" value="Genomic_DNA"/>
</dbReference>
<evidence type="ECO:0000313" key="4">
    <source>
        <dbReference type="EMBL" id="MBR8826329.1"/>
    </source>
</evidence>
<dbReference type="GO" id="GO:0016705">
    <property type="term" value="F:oxidoreductase activity, acting on paired donors, with incorporation or reduction of molecular oxygen"/>
    <property type="evidence" value="ECO:0007669"/>
    <property type="project" value="UniProtKB-UniRule"/>
</dbReference>
<evidence type="ECO:0000256" key="1">
    <source>
        <dbReference type="HAMAP-Rule" id="MF_00469"/>
    </source>
</evidence>
<dbReference type="InterPro" id="IPR036873">
    <property type="entry name" value="Rhodanese-like_dom_sf"/>
</dbReference>
<comment type="catalytic activity">
    <reaction evidence="1">
        <text>uridine(34) in tRNA + AH2 + O2 = 5-hydroxyuridine(34) in tRNA + A + H2O</text>
        <dbReference type="Rhea" id="RHEA:64224"/>
        <dbReference type="Rhea" id="RHEA-COMP:11727"/>
        <dbReference type="Rhea" id="RHEA-COMP:13381"/>
        <dbReference type="ChEBI" id="CHEBI:13193"/>
        <dbReference type="ChEBI" id="CHEBI:15377"/>
        <dbReference type="ChEBI" id="CHEBI:15379"/>
        <dbReference type="ChEBI" id="CHEBI:17499"/>
        <dbReference type="ChEBI" id="CHEBI:65315"/>
        <dbReference type="ChEBI" id="CHEBI:136877"/>
    </reaction>
</comment>
<dbReference type="Pfam" id="PF00581">
    <property type="entry name" value="Rhodanese"/>
    <property type="match status" value="1"/>
</dbReference>
<evidence type="ECO:0000313" key="5">
    <source>
        <dbReference type="Proteomes" id="UP000767446"/>
    </source>
</evidence>
<comment type="caution">
    <text evidence="4">The sequence shown here is derived from an EMBL/GenBank/DDBJ whole genome shotgun (WGS) entry which is preliminary data.</text>
</comment>
<evidence type="ECO:0000259" key="3">
    <source>
        <dbReference type="PROSITE" id="PS50206"/>
    </source>
</evidence>
<dbReference type="InterPro" id="IPR001763">
    <property type="entry name" value="Rhodanese-like_dom"/>
</dbReference>
<dbReference type="InterPro" id="IPR020936">
    <property type="entry name" value="TrhO"/>
</dbReference>
<dbReference type="NCBIfam" id="NF001136">
    <property type="entry name" value="PRK00142.1-4"/>
    <property type="match status" value="1"/>
</dbReference>
<dbReference type="PANTHER" id="PTHR43268">
    <property type="entry name" value="THIOSULFATE SULFURTRANSFERASE/RHODANESE-LIKE DOMAIN-CONTAINING PROTEIN 2"/>
    <property type="match status" value="1"/>
</dbReference>
<accession>A0A941GLI7</accession>
<dbReference type="EC" id="1.14.-.-" evidence="1"/>
<dbReference type="AlphaFoldDB" id="A0A941GLI7"/>
<name>A0A941GLI7_9CHRO</name>
<comment type="function">
    <text evidence="1">Catalyzes oxygen-dependent 5-hydroxyuridine (ho5U) modification at position 34 in tRNAs.</text>
</comment>
<organism evidence="4 5">
    <name type="scientific">Gomphosphaeria aponina SAG 52.96 = DSM 107014</name>
    <dbReference type="NCBI Taxonomy" id="1521640"/>
    <lineage>
        <taxon>Bacteria</taxon>
        <taxon>Bacillati</taxon>
        <taxon>Cyanobacteriota</taxon>
        <taxon>Cyanophyceae</taxon>
        <taxon>Oscillatoriophycideae</taxon>
        <taxon>Chroococcales</taxon>
        <taxon>Gomphosphaeriaceae</taxon>
        <taxon>Gomphosphaeria</taxon>
    </lineage>
</organism>
<dbReference type="GO" id="GO:0006400">
    <property type="term" value="P:tRNA modification"/>
    <property type="evidence" value="ECO:0007669"/>
    <property type="project" value="UniProtKB-UniRule"/>
</dbReference>
<keyword evidence="1" id="KW-0819">tRNA processing</keyword>
<dbReference type="SMART" id="SM00450">
    <property type="entry name" value="RHOD"/>
    <property type="match status" value="1"/>
</dbReference>
<dbReference type="PROSITE" id="PS50206">
    <property type="entry name" value="RHODANESE_3"/>
    <property type="match status" value="1"/>
</dbReference>